<reference evidence="11" key="1">
    <citation type="submission" date="2007-07" db="EMBL/GenBank/DDBJ databases">
        <title>PCAP assembly of the Caenorhabditis remanei genome.</title>
        <authorList>
            <consortium name="The Caenorhabditis remanei Sequencing Consortium"/>
            <person name="Wilson R.K."/>
        </authorList>
    </citation>
    <scope>NUCLEOTIDE SEQUENCE [LARGE SCALE GENOMIC DNA]</scope>
    <source>
        <strain evidence="11">PB4641</strain>
    </source>
</reference>
<dbReference type="PROSITE" id="PS50808">
    <property type="entry name" value="ZF_BED"/>
    <property type="match status" value="1"/>
</dbReference>
<dbReference type="GO" id="GO:0005634">
    <property type="term" value="C:nucleus"/>
    <property type="evidence" value="ECO:0007669"/>
    <property type="project" value="UniProtKB-SubCell"/>
</dbReference>
<name>E3MLY2_CAERE</name>
<feature type="compositionally biased region" description="Polar residues" evidence="9">
    <location>
        <begin position="442"/>
        <end position="466"/>
    </location>
</feature>
<evidence type="ECO:0000256" key="7">
    <source>
        <dbReference type="ARBA" id="ARBA00023242"/>
    </source>
</evidence>
<accession>E3MLY2</accession>
<evidence type="ECO:0000256" key="9">
    <source>
        <dbReference type="SAM" id="MobiDB-lite"/>
    </source>
</evidence>
<dbReference type="SMART" id="SM00614">
    <property type="entry name" value="ZnF_BED"/>
    <property type="match status" value="1"/>
</dbReference>
<dbReference type="PANTHER" id="PTHR46481:SF10">
    <property type="entry name" value="ZINC FINGER BED DOMAIN-CONTAINING PROTEIN 39"/>
    <property type="match status" value="1"/>
</dbReference>
<evidence type="ECO:0000256" key="8">
    <source>
        <dbReference type="PROSITE-ProRule" id="PRU00027"/>
    </source>
</evidence>
<dbReference type="InterPro" id="IPR003656">
    <property type="entry name" value="Znf_BED"/>
</dbReference>
<dbReference type="GO" id="GO:0008270">
    <property type="term" value="F:zinc ion binding"/>
    <property type="evidence" value="ECO:0007669"/>
    <property type="project" value="UniProtKB-KW"/>
</dbReference>
<comment type="subcellular location">
    <subcellularLocation>
        <location evidence="1">Nucleus</location>
    </subcellularLocation>
</comment>
<evidence type="ECO:0000256" key="1">
    <source>
        <dbReference type="ARBA" id="ARBA00004123"/>
    </source>
</evidence>
<dbReference type="GO" id="GO:0009791">
    <property type="term" value="P:post-embryonic development"/>
    <property type="evidence" value="ECO:0007669"/>
    <property type="project" value="UniProtKB-ARBA"/>
</dbReference>
<keyword evidence="6" id="KW-0804">Transcription</keyword>
<feature type="compositionally biased region" description="Acidic residues" evidence="9">
    <location>
        <begin position="471"/>
        <end position="496"/>
    </location>
</feature>
<dbReference type="SUPFAM" id="SSF57667">
    <property type="entry name" value="beta-beta-alpha zinc fingers"/>
    <property type="match status" value="1"/>
</dbReference>
<evidence type="ECO:0000313" key="12">
    <source>
        <dbReference type="Proteomes" id="UP000008281"/>
    </source>
</evidence>
<feature type="compositionally biased region" description="Low complexity" evidence="9">
    <location>
        <begin position="233"/>
        <end position="254"/>
    </location>
</feature>
<keyword evidence="3 8" id="KW-0863">Zinc-finger</keyword>
<dbReference type="OrthoDB" id="117690at2759"/>
<feature type="compositionally biased region" description="Polar residues" evidence="9">
    <location>
        <begin position="83"/>
        <end position="98"/>
    </location>
</feature>
<dbReference type="STRING" id="31234.E3MLY2"/>
<proteinExistence type="predicted"/>
<dbReference type="InterPro" id="IPR036236">
    <property type="entry name" value="Znf_C2H2_sf"/>
</dbReference>
<protein>
    <submittedName>
        <fullName evidence="11">CRE-BED-3 protein</fullName>
    </submittedName>
</protein>
<dbReference type="FunCoup" id="E3MLY2">
    <property type="interactions" value="377"/>
</dbReference>
<evidence type="ECO:0000256" key="4">
    <source>
        <dbReference type="ARBA" id="ARBA00022833"/>
    </source>
</evidence>
<keyword evidence="4" id="KW-0862">Zinc</keyword>
<dbReference type="InParanoid" id="E3MLY2"/>
<evidence type="ECO:0000256" key="2">
    <source>
        <dbReference type="ARBA" id="ARBA00022723"/>
    </source>
</evidence>
<dbReference type="PANTHER" id="PTHR46481">
    <property type="entry name" value="ZINC FINGER BED DOMAIN-CONTAINING PROTEIN 4"/>
    <property type="match status" value="1"/>
</dbReference>
<feature type="region of interest" description="Disordered" evidence="9">
    <location>
        <begin position="228"/>
        <end position="254"/>
    </location>
</feature>
<dbReference type="AlphaFoldDB" id="E3MLY2"/>
<dbReference type="EMBL" id="DS268456">
    <property type="protein sequence ID" value="EFP04853.1"/>
    <property type="molecule type" value="Genomic_DNA"/>
</dbReference>
<feature type="region of interest" description="Disordered" evidence="9">
    <location>
        <begin position="442"/>
        <end position="504"/>
    </location>
</feature>
<keyword evidence="7" id="KW-0539">Nucleus</keyword>
<evidence type="ECO:0000256" key="3">
    <source>
        <dbReference type="ARBA" id="ARBA00022771"/>
    </source>
</evidence>
<dbReference type="Proteomes" id="UP000008281">
    <property type="component" value="Unassembled WGS sequence"/>
</dbReference>
<feature type="domain" description="BED-type" evidence="10">
    <location>
        <begin position="132"/>
        <end position="185"/>
    </location>
</feature>
<dbReference type="GO" id="GO:0003677">
    <property type="term" value="F:DNA binding"/>
    <property type="evidence" value="ECO:0007669"/>
    <property type="project" value="InterPro"/>
</dbReference>
<evidence type="ECO:0000256" key="5">
    <source>
        <dbReference type="ARBA" id="ARBA00023015"/>
    </source>
</evidence>
<feature type="region of interest" description="Disordered" evidence="9">
    <location>
        <begin position="69"/>
        <end position="105"/>
    </location>
</feature>
<keyword evidence="12" id="KW-1185">Reference proteome</keyword>
<dbReference type="HOGENOM" id="CLU_447081_0_0_1"/>
<dbReference type="Pfam" id="PF02892">
    <property type="entry name" value="zf-BED"/>
    <property type="match status" value="1"/>
</dbReference>
<sequence length="611" mass="67504">MQTQSPFGPLLGLPPSMLPSPVTVPATAGANGHAPVSLATFPSAFAAFASQIRSTQLQSLLQSQLQALNRNMGSPGNGPGTPLSRNNYGHHLQNQQHPQHGGKIRGVSRERRTGFGSTTEYPLRKRVGGSTVKTAKVWRYFDELPTIEQAAECRICRKKIKATNSSTTGMIRHLRSCHVQEYQLVQEARQNSMIVKMEEKARAKLLREMNEKVINNGIENHPMVVVKKETQTSESQKSPSASSSASDTASSASSSHFSTNALIGIAAPVAIKPVPPSTPSSILNLSQSQNQCQNQNPLFKLQNIKNEGTEVEEEEVDQKCSSETLHRPTDLSGKMMLMSPKSMNLSSAFSTIPSFEEKKYEKKVENDHKIHMQIALMLLLDQQPSHVIDRPGFRSLFKFLLPDYHLPSGEIFQATIVPQLLDHMKLQIGAIFNNVNSSGSIPDQVMTSSSATSSYEDNSVNESQIAGPNIADEEEELMQEEIEEEEEENVEIEDDTSSASSSVDNDTCDAMASFIHYIGNDAFPHDELISLLSVVTNLFAYFSTRQHIQTHLQMASSQPTTQPLVQQVRFVASNLSIISDYIRHTPDMQLLPLAVNQETMLEKLVDHIDQL</sequence>
<organism evidence="12">
    <name type="scientific">Caenorhabditis remanei</name>
    <name type="common">Caenorhabditis vulgaris</name>
    <dbReference type="NCBI Taxonomy" id="31234"/>
    <lineage>
        <taxon>Eukaryota</taxon>
        <taxon>Metazoa</taxon>
        <taxon>Ecdysozoa</taxon>
        <taxon>Nematoda</taxon>
        <taxon>Chromadorea</taxon>
        <taxon>Rhabditida</taxon>
        <taxon>Rhabditina</taxon>
        <taxon>Rhabditomorpha</taxon>
        <taxon>Rhabditoidea</taxon>
        <taxon>Rhabditidae</taxon>
        <taxon>Peloderinae</taxon>
        <taxon>Caenorhabditis</taxon>
    </lineage>
</organism>
<evidence type="ECO:0000256" key="6">
    <source>
        <dbReference type="ARBA" id="ARBA00023163"/>
    </source>
</evidence>
<evidence type="ECO:0000259" key="10">
    <source>
        <dbReference type="PROSITE" id="PS50808"/>
    </source>
</evidence>
<evidence type="ECO:0000313" key="11">
    <source>
        <dbReference type="EMBL" id="EFP04853.1"/>
    </source>
</evidence>
<dbReference type="InterPro" id="IPR052035">
    <property type="entry name" value="ZnF_BED_domain_contain"/>
</dbReference>
<keyword evidence="2" id="KW-0479">Metal-binding</keyword>
<gene>
    <name evidence="11" type="primary">Cre-bed-3</name>
    <name evidence="11" type="ORF">CRE_29878</name>
</gene>
<dbReference type="eggNOG" id="KOG1121">
    <property type="taxonomic scope" value="Eukaryota"/>
</dbReference>
<keyword evidence="5" id="KW-0805">Transcription regulation</keyword>